<dbReference type="SUPFAM" id="SSF48371">
    <property type="entry name" value="ARM repeat"/>
    <property type="match status" value="1"/>
</dbReference>
<dbReference type="Pfam" id="PF08513">
    <property type="entry name" value="LisH"/>
    <property type="match status" value="1"/>
</dbReference>
<dbReference type="PROSITE" id="PS50896">
    <property type="entry name" value="LISH"/>
    <property type="match status" value="1"/>
</dbReference>
<gene>
    <name evidence="6" type="ORF">PMEA_00027814</name>
</gene>
<dbReference type="Proteomes" id="UP001159428">
    <property type="component" value="Unassembled WGS sequence"/>
</dbReference>
<comment type="caution">
    <text evidence="6">The sequence shown here is derived from an EMBL/GenBank/DDBJ whole genome shotgun (WGS) entry which is preliminary data.</text>
</comment>
<keyword evidence="7" id="KW-1185">Reference proteome</keyword>
<name>A0AAU9XQZ8_9CNID</name>
<dbReference type="SMART" id="SM00667">
    <property type="entry name" value="LisH"/>
    <property type="match status" value="1"/>
</dbReference>
<dbReference type="Gene3D" id="1.25.10.10">
    <property type="entry name" value="Leucine-rich Repeat Variant"/>
    <property type="match status" value="1"/>
</dbReference>
<dbReference type="GO" id="GO:0005634">
    <property type="term" value="C:nucleus"/>
    <property type="evidence" value="ECO:0007669"/>
    <property type="project" value="UniProtKB-SubCell"/>
</dbReference>
<comment type="pathway">
    <text evidence="2">Protein modification; protein ubiquitination.</text>
</comment>
<dbReference type="GO" id="GO:0016567">
    <property type="term" value="P:protein ubiquitination"/>
    <property type="evidence" value="ECO:0007669"/>
    <property type="project" value="InterPro"/>
</dbReference>
<evidence type="ECO:0000256" key="1">
    <source>
        <dbReference type="ARBA" id="ARBA00004123"/>
    </source>
</evidence>
<feature type="region of interest" description="Disordered" evidence="5">
    <location>
        <begin position="868"/>
        <end position="916"/>
    </location>
</feature>
<keyword evidence="4" id="KW-0539">Nucleus</keyword>
<evidence type="ECO:0008006" key="8">
    <source>
        <dbReference type="Google" id="ProtNLM"/>
    </source>
</evidence>
<keyword evidence="3" id="KW-0833">Ubl conjugation pathway</keyword>
<dbReference type="InterPro" id="IPR033270">
    <property type="entry name" value="VPRBP/DCAF1"/>
</dbReference>
<feature type="compositionally biased region" description="Low complexity" evidence="5">
    <location>
        <begin position="868"/>
        <end position="879"/>
    </location>
</feature>
<dbReference type="InterPro" id="IPR011989">
    <property type="entry name" value="ARM-like"/>
</dbReference>
<evidence type="ECO:0000313" key="7">
    <source>
        <dbReference type="Proteomes" id="UP001159428"/>
    </source>
</evidence>
<dbReference type="EMBL" id="CALNXJ010000057">
    <property type="protein sequence ID" value="CAH3155126.1"/>
    <property type="molecule type" value="Genomic_DNA"/>
</dbReference>
<dbReference type="InterPro" id="IPR016024">
    <property type="entry name" value="ARM-type_fold"/>
</dbReference>
<evidence type="ECO:0000256" key="3">
    <source>
        <dbReference type="ARBA" id="ARBA00022786"/>
    </source>
</evidence>
<proteinExistence type="predicted"/>
<organism evidence="6 7">
    <name type="scientific">Pocillopora meandrina</name>
    <dbReference type="NCBI Taxonomy" id="46732"/>
    <lineage>
        <taxon>Eukaryota</taxon>
        <taxon>Metazoa</taxon>
        <taxon>Cnidaria</taxon>
        <taxon>Anthozoa</taxon>
        <taxon>Hexacorallia</taxon>
        <taxon>Scleractinia</taxon>
        <taxon>Astrocoeniina</taxon>
        <taxon>Pocilloporidae</taxon>
        <taxon>Pocillopora</taxon>
    </lineage>
</organism>
<evidence type="ECO:0000313" key="6">
    <source>
        <dbReference type="EMBL" id="CAH3155126.1"/>
    </source>
</evidence>
<evidence type="ECO:0000256" key="4">
    <source>
        <dbReference type="ARBA" id="ARBA00023242"/>
    </source>
</evidence>
<accession>A0AAU9XQZ8</accession>
<evidence type="ECO:0000256" key="2">
    <source>
        <dbReference type="ARBA" id="ARBA00004906"/>
    </source>
</evidence>
<dbReference type="PANTHER" id="PTHR13129">
    <property type="entry name" value="VPRBP PROTEIN-RELATED"/>
    <property type="match status" value="1"/>
</dbReference>
<reference evidence="6 7" key="1">
    <citation type="submission" date="2022-05" db="EMBL/GenBank/DDBJ databases">
        <authorList>
            <consortium name="Genoscope - CEA"/>
            <person name="William W."/>
        </authorList>
    </citation>
    <scope>NUCLEOTIDE SEQUENCE [LARGE SCALE GENOMIC DNA]</scope>
</reference>
<sequence length="1001" mass="111265">MLHQCKLIRNNMQVEENQGLPIMKQSIRGLDCIKLFKIKSALFFSIMNISGRADPDCALGHLLKTLFRNDEFMDKLVNSYIMSTVEQFNLNCTAARVLLNAMPGLESAAVFQDMEAMLNHLCKWAREASEPLRSYAAGLLAFAMESQDIAAVFREENSTLVPSMLRRLHILKDLSDLTQPAVTDLSNRIILKAKTNRNKSENSNSVSNKIKKVNLAEPGPSCTVPQNGELSGLCNGEVEEVNSYNGKGKSCLQAKHPLLVKTSKGFRSTGNVICAPKGGYHIVPMSFSLSPLTLGMQQRLILQYLTPLGEYQELLPTVFESKALDLVMHYITFKGQVDLQLVFEALKYLASLLCHKKFATEFVTHNGVQRLLEVPRPSVAATGCSMCLYYLAYNEDAMERVSLLPNPVLSDLVKYALWLLECSHDSGRCHATLFFSLTCSFREVLELFDSNDGLRKLVNQLSTLSILRPDEAELLSDDEVFGSRQTAKHTCMALRRYFDAHLHIRADALRRSIARNEGGTPPVPVPAYKAASLSHSSVMENCQLMLEYAPTTLRWEPVEMMNRLQGFTLLLQLISLSSDWGVTSNRADAIRLAADVTRLALEMLFVLTVGPKAQMALCEEVQLPSGEQQKGMRLLLRCAEGSLLNDSEVQKAALHVICNCVCGPRVRISGAVAKFQSKSKPAFKSSDDILSKMWGCVRASNGIKVLLSLLMVKTPLVDADCIRALACKALCGLSRSDKIRQVIGKLQLFNSGQLQILMREPIIEDNASDHALFCKYAAELLERVTGKSLATSSAVPSLSRINKADVVAQTHISYPAKELLQLVHSHLTTQGLHETAEVLRKEANLPDPKPESNLLYTPTNRKVRFNHSSSLSTASSGVSTPGTPSLTRYRFNDPGTPTGKRLLPYDLSRPARPPSPPTLDMIVTRYLREQHAQCNNPVSAGPPFSLIRPHKCPEPKYRYYAPSNMTTRLKRREVCILLLFLALNKTILPRWRTKETLISSS</sequence>
<protein>
    <recommendedName>
        <fullName evidence="8">LisH domain-containing protein</fullName>
    </recommendedName>
</protein>
<dbReference type="AlphaFoldDB" id="A0AAU9XQZ8"/>
<evidence type="ECO:0000256" key="5">
    <source>
        <dbReference type="SAM" id="MobiDB-lite"/>
    </source>
</evidence>
<dbReference type="PANTHER" id="PTHR13129:SF4">
    <property type="entry name" value="DDB1- AND CUL4-ASSOCIATED FACTOR 1"/>
    <property type="match status" value="1"/>
</dbReference>
<dbReference type="GO" id="GO:0080008">
    <property type="term" value="C:Cul4-RING E3 ubiquitin ligase complex"/>
    <property type="evidence" value="ECO:0007669"/>
    <property type="project" value="TreeGrafter"/>
</dbReference>
<dbReference type="InterPro" id="IPR006594">
    <property type="entry name" value="LisH"/>
</dbReference>
<comment type="subcellular location">
    <subcellularLocation>
        <location evidence="1">Nucleus</location>
    </subcellularLocation>
</comment>